<feature type="chain" id="PRO_5015316703" evidence="2">
    <location>
        <begin position="19"/>
        <end position="240"/>
    </location>
</feature>
<feature type="signal peptide" evidence="2">
    <location>
        <begin position="1"/>
        <end position="18"/>
    </location>
</feature>
<dbReference type="EMBL" id="BEYU01000071">
    <property type="protein sequence ID" value="GBG30122.1"/>
    <property type="molecule type" value="Genomic_DNA"/>
</dbReference>
<dbReference type="PRINTS" id="PR00421">
    <property type="entry name" value="THIOREDOXIN"/>
</dbReference>
<dbReference type="InterPro" id="IPR013766">
    <property type="entry name" value="Thioredoxin_domain"/>
</dbReference>
<dbReference type="AlphaFoldDB" id="A0A2R5GGV9"/>
<dbReference type="Proteomes" id="UP000241890">
    <property type="component" value="Unassembled WGS sequence"/>
</dbReference>
<evidence type="ECO:0000313" key="5">
    <source>
        <dbReference type="Proteomes" id="UP000241890"/>
    </source>
</evidence>
<dbReference type="OrthoDB" id="427280at2759"/>
<evidence type="ECO:0000256" key="1">
    <source>
        <dbReference type="SAM" id="Phobius"/>
    </source>
</evidence>
<organism evidence="4 5">
    <name type="scientific">Hondaea fermentalgiana</name>
    <dbReference type="NCBI Taxonomy" id="2315210"/>
    <lineage>
        <taxon>Eukaryota</taxon>
        <taxon>Sar</taxon>
        <taxon>Stramenopiles</taxon>
        <taxon>Bigyra</taxon>
        <taxon>Labyrinthulomycetes</taxon>
        <taxon>Thraustochytrida</taxon>
        <taxon>Thraustochytriidae</taxon>
        <taxon>Hondaea</taxon>
    </lineage>
</organism>
<dbReference type="GO" id="GO:0034976">
    <property type="term" value="P:response to endoplasmic reticulum stress"/>
    <property type="evidence" value="ECO:0007669"/>
    <property type="project" value="TreeGrafter"/>
</dbReference>
<dbReference type="PROSITE" id="PS51352">
    <property type="entry name" value="THIOREDOXIN_2"/>
    <property type="match status" value="1"/>
</dbReference>
<dbReference type="InterPro" id="IPR017937">
    <property type="entry name" value="Thioredoxin_CS"/>
</dbReference>
<keyword evidence="1" id="KW-1133">Transmembrane helix</keyword>
<dbReference type="PANTHER" id="PTHR45815:SF3">
    <property type="entry name" value="PROTEIN DISULFIDE-ISOMERASE A6"/>
    <property type="match status" value="1"/>
</dbReference>
<keyword evidence="2" id="KW-0732">Signal</keyword>
<feature type="domain" description="Thioredoxin" evidence="3">
    <location>
        <begin position="10"/>
        <end position="144"/>
    </location>
</feature>
<keyword evidence="1" id="KW-0812">Transmembrane</keyword>
<keyword evidence="5" id="KW-1185">Reference proteome</keyword>
<evidence type="ECO:0000259" key="3">
    <source>
        <dbReference type="PROSITE" id="PS51352"/>
    </source>
</evidence>
<feature type="transmembrane region" description="Helical" evidence="1">
    <location>
        <begin position="189"/>
        <end position="216"/>
    </location>
</feature>
<accession>A0A2R5GGV9</accession>
<reference evidence="4 5" key="1">
    <citation type="submission" date="2017-12" db="EMBL/GenBank/DDBJ databases">
        <title>Sequencing, de novo assembly and annotation of complete genome of a new Thraustochytrid species, strain FCC1311.</title>
        <authorList>
            <person name="Sedici K."/>
            <person name="Godart F."/>
            <person name="Aiese Cigliano R."/>
            <person name="Sanseverino W."/>
            <person name="Barakat M."/>
            <person name="Ortet P."/>
            <person name="Marechal E."/>
            <person name="Cagnac O."/>
            <person name="Amato A."/>
        </authorList>
    </citation>
    <scope>NUCLEOTIDE SEQUENCE [LARGE SCALE GENOMIC DNA]</scope>
</reference>
<keyword evidence="4" id="KW-0413">Isomerase</keyword>
<proteinExistence type="predicted"/>
<dbReference type="GO" id="GO:0005788">
    <property type="term" value="C:endoplasmic reticulum lumen"/>
    <property type="evidence" value="ECO:0007669"/>
    <property type="project" value="TreeGrafter"/>
</dbReference>
<comment type="caution">
    <text evidence="4">The sequence shown here is derived from an EMBL/GenBank/DDBJ whole genome shotgun (WGS) entry which is preliminary data.</text>
</comment>
<dbReference type="PROSITE" id="PS00194">
    <property type="entry name" value="THIOREDOXIN_1"/>
    <property type="match status" value="1"/>
</dbReference>
<dbReference type="Pfam" id="PF00085">
    <property type="entry name" value="Thioredoxin"/>
    <property type="match status" value="1"/>
</dbReference>
<dbReference type="Gene3D" id="3.40.30.10">
    <property type="entry name" value="Glutaredoxin"/>
    <property type="match status" value="1"/>
</dbReference>
<sequence>MLALALFMILQMGDLLVAVEARKSAKSAGSKPVATGESAVETITHREFETKVVQSDEPWLLEFYAPWCGHCKRLEPIFESTATALKGDVRVGKVDGPDNLALMLRFGVSGFPSIFAIRDKKTYVFNGHRTQVMLERFALNPAEHGEAMSTLADPLGPVGRAKGAVAGVGMRVMDAHDHIQREFKLSNSLAWFVVFFLSFLAVIVATMMASGIFFFLGEGNKSGLHSDPAAQAPPRRPHQD</sequence>
<dbReference type="GO" id="GO:0016853">
    <property type="term" value="F:isomerase activity"/>
    <property type="evidence" value="ECO:0007669"/>
    <property type="project" value="UniProtKB-KW"/>
</dbReference>
<gene>
    <name evidence="4" type="ORF">FCC1311_063422</name>
</gene>
<evidence type="ECO:0000313" key="4">
    <source>
        <dbReference type="EMBL" id="GBG30122.1"/>
    </source>
</evidence>
<dbReference type="InParanoid" id="A0A2R5GGV9"/>
<dbReference type="InterPro" id="IPR036249">
    <property type="entry name" value="Thioredoxin-like_sf"/>
</dbReference>
<name>A0A2R5GGV9_9STRA</name>
<dbReference type="PANTHER" id="PTHR45815">
    <property type="entry name" value="PROTEIN DISULFIDE-ISOMERASE A6"/>
    <property type="match status" value="1"/>
</dbReference>
<dbReference type="SUPFAM" id="SSF52833">
    <property type="entry name" value="Thioredoxin-like"/>
    <property type="match status" value="1"/>
</dbReference>
<keyword evidence="1" id="KW-0472">Membrane</keyword>
<evidence type="ECO:0000256" key="2">
    <source>
        <dbReference type="SAM" id="SignalP"/>
    </source>
</evidence>
<dbReference type="GO" id="GO:0015035">
    <property type="term" value="F:protein-disulfide reductase activity"/>
    <property type="evidence" value="ECO:0007669"/>
    <property type="project" value="TreeGrafter"/>
</dbReference>
<protein>
    <submittedName>
        <fullName evidence="4">Protein disulfide-isomerase</fullName>
    </submittedName>
</protein>